<dbReference type="InterPro" id="IPR032629">
    <property type="entry name" value="DCB_dom"/>
</dbReference>
<dbReference type="EMBL" id="JBJKFK010000059">
    <property type="protein sequence ID" value="KAL3320334.1"/>
    <property type="molecule type" value="Genomic_DNA"/>
</dbReference>
<keyword evidence="6" id="KW-1185">Reference proteome</keyword>
<feature type="domain" description="Mon2/Sec7/BIG1-like HUS" evidence="3">
    <location>
        <begin position="157"/>
        <end position="312"/>
    </location>
</feature>
<comment type="caution">
    <text evidence="5">The sequence shown here is derived from an EMBL/GenBank/DDBJ whole genome shotgun (WGS) entry which is preliminary data.</text>
</comment>
<dbReference type="InterPro" id="IPR032691">
    <property type="entry name" value="Mon2/Sec7/BIG1-like_HUS"/>
</dbReference>
<sequence>MQNRYLNENEEFLSPFLEGIMTKQPKIILLCINAIQKFITNQLIIEQCENRLIEALWDCLDIPNIEELKILQTVILILTTNYIIKDLILAKAFAICLRLHSSKAKAVTNTAAASTRQAASAVFDKALVALKLDQQSPTSKEPPELPCQEAILHSFAIKDAFLLFQDICLLANGEPPVWLSGIHNMSILLAIDIIDYILVHYSIFFVKLDNFKKLLKERVCPLSIRLLSAHGKESESNQSLDCELHSDVSFPVTVRNYHLLLTVITNFYSLLETECEIFLTNLAKQIDIDKIPWKCALALEVINRIIQQPNFIWFVPHINVLI</sequence>
<organism evidence="5 6">
    <name type="scientific">Cichlidogyrus casuarinus</name>
    <dbReference type="NCBI Taxonomy" id="1844966"/>
    <lineage>
        <taxon>Eukaryota</taxon>
        <taxon>Metazoa</taxon>
        <taxon>Spiralia</taxon>
        <taxon>Lophotrochozoa</taxon>
        <taxon>Platyhelminthes</taxon>
        <taxon>Monogenea</taxon>
        <taxon>Monopisthocotylea</taxon>
        <taxon>Dactylogyridea</taxon>
        <taxon>Ancyrocephalidae</taxon>
        <taxon>Cichlidogyrus</taxon>
    </lineage>
</organism>
<dbReference type="Proteomes" id="UP001626550">
    <property type="component" value="Unassembled WGS sequence"/>
</dbReference>
<feature type="domain" description="Mon2/Sec7/BIG1-like dimerisation and cyclophilin-binding" evidence="4">
    <location>
        <begin position="6"/>
        <end position="125"/>
    </location>
</feature>
<keyword evidence="2" id="KW-0653">Protein transport</keyword>
<dbReference type="Pfam" id="PF12783">
    <property type="entry name" value="Sec7-like_HUS"/>
    <property type="match status" value="1"/>
</dbReference>
<evidence type="ECO:0000259" key="3">
    <source>
        <dbReference type="Pfam" id="PF12783"/>
    </source>
</evidence>
<evidence type="ECO:0000256" key="2">
    <source>
        <dbReference type="ARBA" id="ARBA00022927"/>
    </source>
</evidence>
<reference evidence="5 6" key="1">
    <citation type="submission" date="2024-11" db="EMBL/GenBank/DDBJ databases">
        <title>Adaptive evolution of stress response genes in parasites aligns with host niche diversity.</title>
        <authorList>
            <person name="Hahn C."/>
            <person name="Resl P."/>
        </authorList>
    </citation>
    <scope>NUCLEOTIDE SEQUENCE [LARGE SCALE GENOMIC DNA]</scope>
    <source>
        <strain evidence="5">EGGRZ-B1_66</strain>
        <tissue evidence="5">Body</tissue>
    </source>
</reference>
<evidence type="ECO:0000259" key="4">
    <source>
        <dbReference type="Pfam" id="PF16213"/>
    </source>
</evidence>
<evidence type="ECO:0000313" key="6">
    <source>
        <dbReference type="Proteomes" id="UP001626550"/>
    </source>
</evidence>
<gene>
    <name evidence="5" type="primary">MON2_1</name>
    <name evidence="5" type="ORF">Ciccas_000974</name>
</gene>
<protein>
    <submittedName>
        <fullName evidence="5">Endocytosis and vacuole integrity protein</fullName>
    </submittedName>
</protein>
<accession>A0ABD2QLD7</accession>
<dbReference type="GO" id="GO:0015031">
    <property type="term" value="P:protein transport"/>
    <property type="evidence" value="ECO:0007669"/>
    <property type="project" value="UniProtKB-KW"/>
</dbReference>
<name>A0ABD2QLD7_9PLAT</name>
<dbReference type="Pfam" id="PF16213">
    <property type="entry name" value="DCB"/>
    <property type="match status" value="1"/>
</dbReference>
<dbReference type="AlphaFoldDB" id="A0ABD2QLD7"/>
<evidence type="ECO:0000256" key="1">
    <source>
        <dbReference type="ARBA" id="ARBA00022448"/>
    </source>
</evidence>
<evidence type="ECO:0000313" key="5">
    <source>
        <dbReference type="EMBL" id="KAL3320334.1"/>
    </source>
</evidence>
<proteinExistence type="predicted"/>
<keyword evidence="1" id="KW-0813">Transport</keyword>